<dbReference type="Pfam" id="PF00550">
    <property type="entry name" value="PP-binding"/>
    <property type="match status" value="1"/>
</dbReference>
<organism evidence="10">
    <name type="scientific">Saccharothrix algeriensis</name>
    <dbReference type="NCBI Taxonomy" id="173560"/>
    <lineage>
        <taxon>Bacteria</taxon>
        <taxon>Bacillati</taxon>
        <taxon>Actinomycetota</taxon>
        <taxon>Actinomycetes</taxon>
        <taxon>Pseudonocardiales</taxon>
        <taxon>Pseudonocardiaceae</taxon>
        <taxon>Saccharothrix</taxon>
    </lineage>
</organism>
<dbReference type="InterPro" id="IPR001242">
    <property type="entry name" value="Condensation_dom"/>
</dbReference>
<evidence type="ECO:0000256" key="7">
    <source>
        <dbReference type="ARBA" id="ARBA00022598"/>
    </source>
</evidence>
<dbReference type="Pfam" id="PF00668">
    <property type="entry name" value="Condensation"/>
    <property type="match status" value="1"/>
</dbReference>
<comment type="pathway">
    <text evidence="2">Siderophore biosynthesis; mycobactin biosynthesis.</text>
</comment>
<dbReference type="PANTHER" id="PTHR45527">
    <property type="entry name" value="NONRIBOSOMAL PEPTIDE SYNTHETASE"/>
    <property type="match status" value="1"/>
</dbReference>
<dbReference type="FunFam" id="3.30.559.10:FF:000023">
    <property type="entry name" value="Non-ribosomal peptide synthetase"/>
    <property type="match status" value="1"/>
</dbReference>
<sequence length="1044" mass="113728">MVIGRHRGIELGGVAGHVYFEFEGPALDVERLSRALREVVARHDMLRAVTAPDGAGQCVLDEVPDYEIRVTDLRDRTDEERRAALDAIRAELSDEVRPTDQWPLFDIRATLPAEGRTRLHLSFDLLFVDVRSLYAVLAEWRRRYDEPDWRPEPLDVTFRDHVLRQAELLDGDEGRRAREYWEARLDELPAGPDLPLATSPELVGRPVFRKLDAVVPAPRWAAIKEAAARRGVPVNVVLLAAYGEVLRRWSRRSDFTIALTLLDRLPVHPRIGEVVGDFLSLGLPVTRASGGGTFEDRVRALADQVSADADHAAFSGIRVLRELTRARGDGRPVGMPVVYSSTLGGEPGGDALGLFGEVVHSASQTPQIWLENQVREQAGGLALSWNAVEGLFPAGVVDDMFDAYLRLLAAIADDEALWARTGGVVPLPEHQRRERDEANDTAQDLPPALLHELVGAAAARTPDAVAVIADGAEVTFRRLSEDAHRLGHRLRAEGHGVPNTLVAVSMRPGARLFSALLGVLHSGAAYVSIDPELPEQRRLKLLARCAATAVVTEPELRDHLTWPEDVQVITPDDEATLACPAQRPEDVQGHDDLAYVIFTSGSTGEPKGVMITHRSAGNTVQDINRRFGVGPGDRVLALAPTGFDLSVYDVFGVLGAGGAIVVPEAGRSGDVAHWTELIDRHRVTVWNSVPAPMRLWADSLADAPAEAGASVRLALLSGDWIPVTLPGRLRERFPDMAVISLGGATEGSIWSIHYPIGEVSPDWASIPYGKPLANQTMHVLDERLEPCPVWTTGEIHIGGVGVAAGYWGDPERTAERFFTHPVTGERLYRTGDLGRYLPGGDIEILGRTDFQVKINGYRVELGEIESALSKQPGVGHALVAAPVHPLSGQRQLAAYVIADGSGKPDPSLLRKALADVLPGYMVPTHYVAVDAFPMTPNGKIDHAALPTPWHDGGESDERAEPRDDVEQRLLTIWFDQLGHTDFGVEDGFFDVGGDSLHAVGIIGKLRAEFEIDSAAEQKVVEGLFTNSSITEFAELMRSLVKVRA</sequence>
<dbReference type="InterPro" id="IPR009081">
    <property type="entry name" value="PP-bd_ACP"/>
</dbReference>
<dbReference type="RefSeq" id="WP_275584753.1">
    <property type="nucleotide sequence ID" value="NZ_JAFBCL010000001.1"/>
</dbReference>
<comment type="similarity">
    <text evidence="3">Belongs to the ATP-dependent AMP-binding enzyme family. MbtB subfamily.</text>
</comment>
<evidence type="ECO:0000256" key="3">
    <source>
        <dbReference type="ARBA" id="ARBA00007380"/>
    </source>
</evidence>
<evidence type="ECO:0000256" key="4">
    <source>
        <dbReference type="ARBA" id="ARBA00016743"/>
    </source>
</evidence>
<dbReference type="InterPro" id="IPR010071">
    <property type="entry name" value="AA_adenyl_dom"/>
</dbReference>
<keyword evidence="5" id="KW-0596">Phosphopantetheine</keyword>
<name>A0A0R6A6C1_9PSEU</name>
<dbReference type="GO" id="GO:0043041">
    <property type="term" value="P:amino acid activation for nonribosomal peptide biosynthetic process"/>
    <property type="evidence" value="ECO:0007669"/>
    <property type="project" value="TreeGrafter"/>
</dbReference>
<dbReference type="PROSITE" id="PS00455">
    <property type="entry name" value="AMP_BINDING"/>
    <property type="match status" value="1"/>
</dbReference>
<dbReference type="Pfam" id="PF00501">
    <property type="entry name" value="AMP-binding"/>
    <property type="match status" value="1"/>
</dbReference>
<dbReference type="Gene3D" id="3.30.559.30">
    <property type="entry name" value="Nonribosomal peptide synthetase, condensation domain"/>
    <property type="match status" value="1"/>
</dbReference>
<dbReference type="PRINTS" id="PR00154">
    <property type="entry name" value="AMPBINDING"/>
</dbReference>
<dbReference type="FunFam" id="3.40.50.12780:FF:000012">
    <property type="entry name" value="Non-ribosomal peptide synthetase"/>
    <property type="match status" value="1"/>
</dbReference>
<dbReference type="InterPro" id="IPR057737">
    <property type="entry name" value="Condensation_MtbB-like"/>
</dbReference>
<dbReference type="EMBL" id="JAFBCL010000001">
    <property type="protein sequence ID" value="MBM7815126.1"/>
    <property type="molecule type" value="Genomic_DNA"/>
</dbReference>
<dbReference type="GO" id="GO:0016874">
    <property type="term" value="F:ligase activity"/>
    <property type="evidence" value="ECO:0007669"/>
    <property type="project" value="UniProtKB-KW"/>
</dbReference>
<evidence type="ECO:0000313" key="11">
    <source>
        <dbReference type="EMBL" id="MBM7815126.1"/>
    </source>
</evidence>
<dbReference type="Gene3D" id="3.30.300.30">
    <property type="match status" value="1"/>
</dbReference>
<accession>A0A0R6A6C1</accession>
<dbReference type="Gene3D" id="3.30.559.10">
    <property type="entry name" value="Chloramphenicol acetyltransferase-like domain"/>
    <property type="match status" value="1"/>
</dbReference>
<evidence type="ECO:0000259" key="9">
    <source>
        <dbReference type="PROSITE" id="PS50075"/>
    </source>
</evidence>
<feature type="domain" description="Carrier" evidence="9">
    <location>
        <begin position="960"/>
        <end position="1040"/>
    </location>
</feature>
<keyword evidence="6" id="KW-0597">Phosphoprotein</keyword>
<evidence type="ECO:0000313" key="10">
    <source>
        <dbReference type="EMBL" id="AJI44176.1"/>
    </source>
</evidence>
<dbReference type="InterPro" id="IPR020459">
    <property type="entry name" value="AMP-binding"/>
</dbReference>
<keyword evidence="12" id="KW-1185">Reference proteome</keyword>
<dbReference type="Gene3D" id="3.40.50.980">
    <property type="match status" value="2"/>
</dbReference>
<dbReference type="InterPro" id="IPR020845">
    <property type="entry name" value="AMP-binding_CS"/>
</dbReference>
<reference evidence="10" key="1">
    <citation type="journal article" date="2014" name="Anticancer Agents Med Chem">
        <title>Identification and characterization of the biosynthetic gene cluster of thiolutin, a tumor angiogenesis inhibitor, in Saccharothrix algeriensis NRRL B-24137.</title>
        <authorList>
            <person name="Huang S."/>
            <person name="Tong M.H."/>
            <person name="Qin Z."/>
            <person name="Deng Z."/>
            <person name="Deng H."/>
            <person name="Yu Y."/>
        </authorList>
    </citation>
    <scope>NUCLEOTIDE SEQUENCE</scope>
    <source>
        <strain evidence="10">NRRL B-24137</strain>
    </source>
</reference>
<evidence type="ECO:0000256" key="2">
    <source>
        <dbReference type="ARBA" id="ARBA00005102"/>
    </source>
</evidence>
<evidence type="ECO:0000256" key="8">
    <source>
        <dbReference type="ARBA" id="ARBA00033440"/>
    </source>
</evidence>
<comment type="cofactor">
    <cofactor evidence="1">
        <name>pantetheine 4'-phosphate</name>
        <dbReference type="ChEBI" id="CHEBI:47942"/>
    </cofactor>
</comment>
<dbReference type="Gene3D" id="2.30.38.10">
    <property type="entry name" value="Luciferase, Domain 3"/>
    <property type="match status" value="1"/>
</dbReference>
<evidence type="ECO:0000256" key="6">
    <source>
        <dbReference type="ARBA" id="ARBA00022553"/>
    </source>
</evidence>
<dbReference type="CDD" id="cd12114">
    <property type="entry name" value="A_NRPS_TlmIV_like"/>
    <property type="match status" value="1"/>
</dbReference>
<dbReference type="PANTHER" id="PTHR45527:SF10">
    <property type="entry name" value="PYOCHELIN SYNTHASE PCHF"/>
    <property type="match status" value="1"/>
</dbReference>
<dbReference type="SUPFAM" id="SSF47336">
    <property type="entry name" value="ACP-like"/>
    <property type="match status" value="1"/>
</dbReference>
<dbReference type="Gene3D" id="1.10.1200.10">
    <property type="entry name" value="ACP-like"/>
    <property type="match status" value="1"/>
</dbReference>
<dbReference type="Proteomes" id="UP001195724">
    <property type="component" value="Unassembled WGS sequence"/>
</dbReference>
<dbReference type="GO" id="GO:0008610">
    <property type="term" value="P:lipid biosynthetic process"/>
    <property type="evidence" value="ECO:0007669"/>
    <property type="project" value="UniProtKB-ARBA"/>
</dbReference>
<keyword evidence="7" id="KW-0436">Ligase</keyword>
<evidence type="ECO:0000256" key="5">
    <source>
        <dbReference type="ARBA" id="ARBA00022450"/>
    </source>
</evidence>
<dbReference type="InterPro" id="IPR023213">
    <property type="entry name" value="CAT-like_dom_sf"/>
</dbReference>
<protein>
    <recommendedName>
        <fullName evidence="4">Phenyloxazoline synthase MbtB</fullName>
    </recommendedName>
    <alternativeName>
        <fullName evidence="8">Mycobactin synthetase protein B</fullName>
    </alternativeName>
</protein>
<dbReference type="NCBIfam" id="TIGR01733">
    <property type="entry name" value="AA-adenyl-dom"/>
    <property type="match status" value="1"/>
</dbReference>
<dbReference type="FunFam" id="3.30.559.30:FF:000006">
    <property type="entry name" value="Yersiniabactin polyketide/non-ribosomal peptide synthetase"/>
    <property type="match status" value="1"/>
</dbReference>
<dbReference type="GO" id="GO:0031177">
    <property type="term" value="F:phosphopantetheine binding"/>
    <property type="evidence" value="ECO:0007669"/>
    <property type="project" value="TreeGrafter"/>
</dbReference>
<dbReference type="PROSITE" id="PS50075">
    <property type="entry name" value="CARRIER"/>
    <property type="match status" value="1"/>
</dbReference>
<dbReference type="InterPro" id="IPR006162">
    <property type="entry name" value="Ppantetheine_attach_site"/>
</dbReference>
<dbReference type="EMBL" id="KM114209">
    <property type="protein sequence ID" value="AJI44176.1"/>
    <property type="molecule type" value="Genomic_DNA"/>
</dbReference>
<evidence type="ECO:0000313" key="12">
    <source>
        <dbReference type="Proteomes" id="UP001195724"/>
    </source>
</evidence>
<dbReference type="InterPro" id="IPR045851">
    <property type="entry name" value="AMP-bd_C_sf"/>
</dbReference>
<dbReference type="InterPro" id="IPR025110">
    <property type="entry name" value="AMP-bd_C"/>
</dbReference>
<dbReference type="Pfam" id="PF13193">
    <property type="entry name" value="AMP-binding_C"/>
    <property type="match status" value="1"/>
</dbReference>
<proteinExistence type="inferred from homology"/>
<reference evidence="11 12" key="3">
    <citation type="submission" date="2021-01" db="EMBL/GenBank/DDBJ databases">
        <title>Sequencing the genomes of 1000 actinobacteria strains.</title>
        <authorList>
            <person name="Klenk H.-P."/>
        </authorList>
    </citation>
    <scope>NUCLEOTIDE SEQUENCE [LARGE SCALE GENOMIC DNA]</scope>
    <source>
        <strain evidence="11 12">DSM 44581</strain>
    </source>
</reference>
<dbReference type="AlphaFoldDB" id="A0A0R6A6C1"/>
<dbReference type="SUPFAM" id="SSF52777">
    <property type="entry name" value="CoA-dependent acyltransferases"/>
    <property type="match status" value="2"/>
</dbReference>
<dbReference type="GO" id="GO:0005737">
    <property type="term" value="C:cytoplasm"/>
    <property type="evidence" value="ECO:0007669"/>
    <property type="project" value="TreeGrafter"/>
</dbReference>
<dbReference type="SUPFAM" id="SSF56801">
    <property type="entry name" value="Acetyl-CoA synthetase-like"/>
    <property type="match status" value="1"/>
</dbReference>
<dbReference type="InterPro" id="IPR036736">
    <property type="entry name" value="ACP-like_sf"/>
</dbReference>
<reference evidence="10" key="2">
    <citation type="submission" date="2014-07" db="EMBL/GenBank/DDBJ databases">
        <authorList>
            <person name="Zhang J.E."/>
            <person name="Yang H."/>
            <person name="Guo J."/>
            <person name="Deng Z."/>
            <person name="Luo H."/>
            <person name="Luo M."/>
            <person name="Zhao B."/>
        </authorList>
    </citation>
    <scope>NUCLEOTIDE SEQUENCE</scope>
    <source>
        <strain evidence="10">NRRL B-24137</strain>
    </source>
</reference>
<evidence type="ECO:0000256" key="1">
    <source>
        <dbReference type="ARBA" id="ARBA00001957"/>
    </source>
</evidence>
<dbReference type="PROSITE" id="PS00012">
    <property type="entry name" value="PHOSPHOPANTETHEINE"/>
    <property type="match status" value="1"/>
</dbReference>
<gene>
    <name evidence="10" type="primary">dtpB</name>
    <name evidence="11" type="ORF">JOE68_005991</name>
</gene>
<dbReference type="CDD" id="cd19535">
    <property type="entry name" value="Cyc_NRPS"/>
    <property type="match status" value="1"/>
</dbReference>
<dbReference type="GO" id="GO:0044550">
    <property type="term" value="P:secondary metabolite biosynthetic process"/>
    <property type="evidence" value="ECO:0007669"/>
    <property type="project" value="TreeGrafter"/>
</dbReference>
<dbReference type="InterPro" id="IPR000873">
    <property type="entry name" value="AMP-dep_synth/lig_dom"/>
</dbReference>